<gene>
    <name evidence="1" type="ORF">PQR01_22835</name>
</gene>
<evidence type="ECO:0000313" key="2">
    <source>
        <dbReference type="Proteomes" id="UP001629235"/>
    </source>
</evidence>
<dbReference type="EMBL" id="JAQQDW010000051">
    <property type="protein sequence ID" value="MFM0106247.1"/>
    <property type="molecule type" value="Genomic_DNA"/>
</dbReference>
<feature type="non-terminal residue" evidence="1">
    <location>
        <position position="153"/>
    </location>
</feature>
<protein>
    <submittedName>
        <fullName evidence="1">Uncharacterized protein</fullName>
    </submittedName>
</protein>
<dbReference type="Proteomes" id="UP001629235">
    <property type="component" value="Unassembled WGS sequence"/>
</dbReference>
<comment type="caution">
    <text evidence="1">The sequence shown here is derived from an EMBL/GenBank/DDBJ whole genome shotgun (WGS) entry which is preliminary data.</text>
</comment>
<organism evidence="1 2">
    <name type="scientific">Paraburkholderia rhynchosiae</name>
    <dbReference type="NCBI Taxonomy" id="487049"/>
    <lineage>
        <taxon>Bacteria</taxon>
        <taxon>Pseudomonadati</taxon>
        <taxon>Pseudomonadota</taxon>
        <taxon>Betaproteobacteria</taxon>
        <taxon>Burkholderiales</taxon>
        <taxon>Burkholderiaceae</taxon>
        <taxon>Paraburkholderia</taxon>
    </lineage>
</organism>
<accession>A0ACC7NFM3</accession>
<keyword evidence="2" id="KW-1185">Reference proteome</keyword>
<reference evidence="1 2" key="1">
    <citation type="journal article" date="2024" name="Chem. Sci.">
        <title>Discovery of megapolipeptins by genome mining of a Burkholderiales bacteria collection.</title>
        <authorList>
            <person name="Paulo B.S."/>
            <person name="Recchia M.J.J."/>
            <person name="Lee S."/>
            <person name="Fergusson C.H."/>
            <person name="Romanowski S.B."/>
            <person name="Hernandez A."/>
            <person name="Krull N."/>
            <person name="Liu D.Y."/>
            <person name="Cavanagh H."/>
            <person name="Bos A."/>
            <person name="Gray C.A."/>
            <person name="Murphy B.T."/>
            <person name="Linington R.G."/>
            <person name="Eustaquio A.S."/>
        </authorList>
    </citation>
    <scope>NUCLEOTIDE SEQUENCE [LARGE SCALE GENOMIC DNA]</scope>
    <source>
        <strain evidence="1 2">RL18-126-BIB-B</strain>
    </source>
</reference>
<evidence type="ECO:0000313" key="1">
    <source>
        <dbReference type="EMBL" id="MFM0106247.1"/>
    </source>
</evidence>
<sequence length="153" mass="17342">MIERFSRDVIDMLAVDQDEFQRRLDFFAFLCCLLGCPRDSDFFVRDWASRWVFRMSLIDPFPAGQIKAVDGGFSGWISHLPIRVGRRVFGVWDRHTTGLRDIACFAAKRRGASKAPPGNETLGTGGPEELETGPTENRRYRSGDCCRARHGGR</sequence>
<proteinExistence type="predicted"/>
<name>A0ACC7NFM3_9BURK</name>